<sequence length="71" mass="8034">MTFGPRNCKRLLGAKSPFSQQNLQRDVIDRDEETAIIQSNIIFLVLILGVAKDTQLIESIAKKQSQIFSEK</sequence>
<reference evidence="1 2" key="1">
    <citation type="submission" date="2019-01" db="EMBL/GenBank/DDBJ databases">
        <title>Sequencing of cultivated peanut Arachis hypogaea provides insights into genome evolution and oil improvement.</title>
        <authorList>
            <person name="Chen X."/>
        </authorList>
    </citation>
    <scope>NUCLEOTIDE SEQUENCE [LARGE SCALE GENOMIC DNA]</scope>
    <source>
        <strain evidence="2">cv. Fuhuasheng</strain>
        <tissue evidence="1">Leaves</tissue>
    </source>
</reference>
<keyword evidence="2" id="KW-1185">Reference proteome</keyword>
<accession>A0A445D7H3</accession>
<dbReference type="EMBL" id="SDMP01000005">
    <property type="protein sequence ID" value="RYR59213.1"/>
    <property type="molecule type" value="Genomic_DNA"/>
</dbReference>
<gene>
    <name evidence="1" type="ORF">Ahy_A05g025048</name>
</gene>
<evidence type="ECO:0000313" key="1">
    <source>
        <dbReference type="EMBL" id="RYR59213.1"/>
    </source>
</evidence>
<evidence type="ECO:0000313" key="2">
    <source>
        <dbReference type="Proteomes" id="UP000289738"/>
    </source>
</evidence>
<comment type="caution">
    <text evidence="1">The sequence shown here is derived from an EMBL/GenBank/DDBJ whole genome shotgun (WGS) entry which is preliminary data.</text>
</comment>
<protein>
    <submittedName>
        <fullName evidence="1">Uncharacterized protein</fullName>
    </submittedName>
</protein>
<dbReference type="InterPro" id="IPR010604">
    <property type="entry name" value="Plant_AUG7"/>
</dbReference>
<dbReference type="Proteomes" id="UP000289738">
    <property type="component" value="Chromosome A05"/>
</dbReference>
<dbReference type="GO" id="GO:0051011">
    <property type="term" value="F:microtubule minus-end binding"/>
    <property type="evidence" value="ECO:0007669"/>
    <property type="project" value="InterPro"/>
</dbReference>
<proteinExistence type="predicted"/>
<organism evidence="1 2">
    <name type="scientific">Arachis hypogaea</name>
    <name type="common">Peanut</name>
    <dbReference type="NCBI Taxonomy" id="3818"/>
    <lineage>
        <taxon>Eukaryota</taxon>
        <taxon>Viridiplantae</taxon>
        <taxon>Streptophyta</taxon>
        <taxon>Embryophyta</taxon>
        <taxon>Tracheophyta</taxon>
        <taxon>Spermatophyta</taxon>
        <taxon>Magnoliopsida</taxon>
        <taxon>eudicotyledons</taxon>
        <taxon>Gunneridae</taxon>
        <taxon>Pentapetalae</taxon>
        <taxon>rosids</taxon>
        <taxon>fabids</taxon>
        <taxon>Fabales</taxon>
        <taxon>Fabaceae</taxon>
        <taxon>Papilionoideae</taxon>
        <taxon>50 kb inversion clade</taxon>
        <taxon>dalbergioids sensu lato</taxon>
        <taxon>Dalbergieae</taxon>
        <taxon>Pterocarpus clade</taxon>
        <taxon>Arachis</taxon>
    </lineage>
</organism>
<name>A0A445D7H3_ARAHY</name>
<dbReference type="Pfam" id="PF06694">
    <property type="entry name" value="Plant_NMP1"/>
    <property type="match status" value="1"/>
</dbReference>
<dbReference type="AlphaFoldDB" id="A0A445D7H3"/>